<dbReference type="SMART" id="SM00646">
    <property type="entry name" value="Ami_3"/>
    <property type="match status" value="1"/>
</dbReference>
<dbReference type="Pfam" id="PF01520">
    <property type="entry name" value="Amidase_3"/>
    <property type="match status" value="1"/>
</dbReference>
<evidence type="ECO:0000313" key="4">
    <source>
        <dbReference type="EMBL" id="EFO81112.1"/>
    </source>
</evidence>
<gene>
    <name evidence="4" type="ORF">OSCT_1035</name>
</gene>
<evidence type="ECO:0000259" key="3">
    <source>
        <dbReference type="SMART" id="SM00646"/>
    </source>
</evidence>
<evidence type="ECO:0000256" key="2">
    <source>
        <dbReference type="SAM" id="SignalP"/>
    </source>
</evidence>
<keyword evidence="5" id="KW-1185">Reference proteome</keyword>
<evidence type="ECO:0000256" key="1">
    <source>
        <dbReference type="ARBA" id="ARBA00022801"/>
    </source>
</evidence>
<dbReference type="PANTHER" id="PTHR30404">
    <property type="entry name" value="N-ACETYLMURAMOYL-L-ALANINE AMIDASE"/>
    <property type="match status" value="1"/>
</dbReference>
<feature type="domain" description="MurNAc-LAA" evidence="3">
    <location>
        <begin position="132"/>
        <end position="253"/>
    </location>
</feature>
<dbReference type="GO" id="GO:0008745">
    <property type="term" value="F:N-acetylmuramoyl-L-alanine amidase activity"/>
    <property type="evidence" value="ECO:0007669"/>
    <property type="project" value="InterPro"/>
</dbReference>
<proteinExistence type="predicted"/>
<protein>
    <submittedName>
        <fullName evidence="4">Cell wall hydrolase/autolysin</fullName>
    </submittedName>
</protein>
<dbReference type="SUPFAM" id="SSF53187">
    <property type="entry name" value="Zn-dependent exopeptidases"/>
    <property type="match status" value="1"/>
</dbReference>
<dbReference type="InterPro" id="IPR002508">
    <property type="entry name" value="MurNAc-LAA_cat"/>
</dbReference>
<dbReference type="EMBL" id="ADVR01000026">
    <property type="protein sequence ID" value="EFO81112.1"/>
    <property type="molecule type" value="Genomic_DNA"/>
</dbReference>
<organism evidence="4 5">
    <name type="scientific">Oscillochloris trichoides DG-6</name>
    <dbReference type="NCBI Taxonomy" id="765420"/>
    <lineage>
        <taxon>Bacteria</taxon>
        <taxon>Bacillati</taxon>
        <taxon>Chloroflexota</taxon>
        <taxon>Chloroflexia</taxon>
        <taxon>Chloroflexales</taxon>
        <taxon>Chloroflexineae</taxon>
        <taxon>Oscillochloridaceae</taxon>
        <taxon>Oscillochloris</taxon>
    </lineage>
</organism>
<dbReference type="CDD" id="cd02696">
    <property type="entry name" value="MurNAc-LAA"/>
    <property type="match status" value="1"/>
</dbReference>
<name>E1ICI4_9CHLR</name>
<dbReference type="OrthoDB" id="43070at2"/>
<reference evidence="4 5" key="1">
    <citation type="journal article" date="2011" name="J. Bacteriol.">
        <title>Draft genome sequence of the anoxygenic filamentous phototrophic bacterium Oscillochloris trichoides subsp. DG-6.</title>
        <authorList>
            <person name="Kuznetsov B.B."/>
            <person name="Ivanovsky R.N."/>
            <person name="Keppen O.I."/>
            <person name="Sukhacheva M.V."/>
            <person name="Bumazhkin B.K."/>
            <person name="Patutina E.O."/>
            <person name="Beletsky A.V."/>
            <person name="Mardanov A.V."/>
            <person name="Baslerov R.V."/>
            <person name="Panteleeva A.N."/>
            <person name="Kolganova T.V."/>
            <person name="Ravin N.V."/>
            <person name="Skryabin K.G."/>
        </authorList>
    </citation>
    <scope>NUCLEOTIDE SEQUENCE [LARGE SCALE GENOMIC DNA]</scope>
    <source>
        <strain evidence="4 5">DG-6</strain>
    </source>
</reference>
<dbReference type="PANTHER" id="PTHR30404:SF0">
    <property type="entry name" value="N-ACETYLMURAMOYL-L-ALANINE AMIDASE AMIC"/>
    <property type="match status" value="1"/>
</dbReference>
<dbReference type="Proteomes" id="UP000054010">
    <property type="component" value="Unassembled WGS sequence"/>
</dbReference>
<dbReference type="InterPro" id="IPR050695">
    <property type="entry name" value="N-acetylmuramoyl_amidase_3"/>
</dbReference>
<dbReference type="PROSITE" id="PS51257">
    <property type="entry name" value="PROKAR_LIPOPROTEIN"/>
    <property type="match status" value="1"/>
</dbReference>
<feature type="signal peptide" evidence="2">
    <location>
        <begin position="1"/>
        <end position="20"/>
    </location>
</feature>
<comment type="caution">
    <text evidence="4">The sequence shown here is derived from an EMBL/GenBank/DDBJ whole genome shotgun (WGS) entry which is preliminary data.</text>
</comment>
<dbReference type="STRING" id="765420.OSCT_1035"/>
<dbReference type="eggNOG" id="COG0860">
    <property type="taxonomic scope" value="Bacteria"/>
</dbReference>
<dbReference type="Gene3D" id="3.40.630.40">
    <property type="entry name" value="Zn-dependent exopeptidases"/>
    <property type="match status" value="1"/>
</dbReference>
<dbReference type="HOGENOM" id="CLU_061348_0_0_0"/>
<dbReference type="AlphaFoldDB" id="E1ICI4"/>
<dbReference type="GO" id="GO:0030288">
    <property type="term" value="C:outer membrane-bounded periplasmic space"/>
    <property type="evidence" value="ECO:0007669"/>
    <property type="project" value="TreeGrafter"/>
</dbReference>
<keyword evidence="1 4" id="KW-0378">Hydrolase</keyword>
<accession>E1ICI4</accession>
<dbReference type="Gene3D" id="2.30.30.40">
    <property type="entry name" value="SH3 Domains"/>
    <property type="match status" value="1"/>
</dbReference>
<dbReference type="GO" id="GO:0009253">
    <property type="term" value="P:peptidoglycan catabolic process"/>
    <property type="evidence" value="ECO:0007669"/>
    <property type="project" value="InterPro"/>
</dbReference>
<sequence length="348" mass="37357">MLRRIIFPLCLIFLVGCTQAPPVALAPTGPIIPVAEAAGMVAPTPPPLTPTLLLPTPTPVEPTRIPTPAPPRVGLQVGHLNADELPDELARFRTSTGARYNDVTEAELNADIARRVQVLLEAEGVLVDLLPATIPPSYAADAFITIHADGSNGTAARGWKVATPWRASRASQQLLAAVAASYGPATGLPEDVGGITVNMRGYYAFNNRRHTHAIARTTPAIIIETGFMTNAADRAVLFGQPDRVARGIAEGILTYLAQRDPHDSAALLPPELPNLRVSADGAVMRVAPNDEARRITNLEPGQRIFALDQRDGWYQIFARDYPSAPGWVRADQVEVSTEPFPFPTTTNP</sequence>
<evidence type="ECO:0000313" key="5">
    <source>
        <dbReference type="Proteomes" id="UP000054010"/>
    </source>
</evidence>
<feature type="chain" id="PRO_5003146930" evidence="2">
    <location>
        <begin position="21"/>
        <end position="348"/>
    </location>
</feature>
<keyword evidence="2" id="KW-0732">Signal</keyword>